<dbReference type="Pfam" id="PF00173">
    <property type="entry name" value="Cyt-b5"/>
    <property type="match status" value="1"/>
</dbReference>
<feature type="non-terminal residue" evidence="2">
    <location>
        <position position="163"/>
    </location>
</feature>
<dbReference type="Proteomes" id="UP000654075">
    <property type="component" value="Unassembled WGS sequence"/>
</dbReference>
<gene>
    <name evidence="2" type="ORF">PGLA1383_LOCUS52818</name>
    <name evidence="3" type="ORF">PGLA2088_LOCUS35920</name>
</gene>
<keyword evidence="4" id="KW-1185">Reference proteome</keyword>
<evidence type="ECO:0000259" key="1">
    <source>
        <dbReference type="PROSITE" id="PS50255"/>
    </source>
</evidence>
<dbReference type="InterPro" id="IPR001199">
    <property type="entry name" value="Cyt_B5-like_heme/steroid-bd"/>
</dbReference>
<name>A0A813HHL8_POLGL</name>
<evidence type="ECO:0000313" key="4">
    <source>
        <dbReference type="Proteomes" id="UP000654075"/>
    </source>
</evidence>
<organism evidence="2 4">
    <name type="scientific">Polarella glacialis</name>
    <name type="common">Dinoflagellate</name>
    <dbReference type="NCBI Taxonomy" id="89957"/>
    <lineage>
        <taxon>Eukaryota</taxon>
        <taxon>Sar</taxon>
        <taxon>Alveolata</taxon>
        <taxon>Dinophyceae</taxon>
        <taxon>Suessiales</taxon>
        <taxon>Suessiaceae</taxon>
        <taxon>Polarella</taxon>
    </lineage>
</organism>
<sequence length="163" mass="17340">GCPVASFSVVLLAPDNGEAREMWHWAWSSSPASGSELAGITIRQVILHGQVLELTDELLENHPGGAEILTSLGGQDITDEYEAAIHGESAMRWAKTFAVKDGSRRVKDGGVREQNSHKEALSCDGWLLSIPEGALEGCLLSLSVVSAIVAWKLSAMSVGKMSP</sequence>
<dbReference type="EMBL" id="CAJNNV010031703">
    <property type="protein sequence ID" value="CAE8637454.1"/>
    <property type="molecule type" value="Genomic_DNA"/>
</dbReference>
<reference evidence="2" key="1">
    <citation type="submission" date="2021-02" db="EMBL/GenBank/DDBJ databases">
        <authorList>
            <person name="Dougan E. K."/>
            <person name="Rhodes N."/>
            <person name="Thang M."/>
            <person name="Chan C."/>
        </authorList>
    </citation>
    <scope>NUCLEOTIDE SEQUENCE</scope>
</reference>
<dbReference type="PROSITE" id="PS50255">
    <property type="entry name" value="CYTOCHROME_B5_2"/>
    <property type="match status" value="1"/>
</dbReference>
<dbReference type="AlphaFoldDB" id="A0A813HHL8"/>
<feature type="domain" description="Cytochrome b5 heme-binding" evidence="1">
    <location>
        <begin position="45"/>
        <end position="103"/>
    </location>
</feature>
<proteinExistence type="predicted"/>
<dbReference type="InterPro" id="IPR036400">
    <property type="entry name" value="Cyt_B5-like_heme/steroid_sf"/>
</dbReference>
<dbReference type="OrthoDB" id="260519at2759"/>
<dbReference type="Gene3D" id="3.10.120.10">
    <property type="entry name" value="Cytochrome b5-like heme/steroid binding domain"/>
    <property type="match status" value="1"/>
</dbReference>
<evidence type="ECO:0000313" key="3">
    <source>
        <dbReference type="EMBL" id="CAE8710374.1"/>
    </source>
</evidence>
<accession>A0A813HHL8</accession>
<dbReference type="Proteomes" id="UP000626109">
    <property type="component" value="Unassembled WGS sequence"/>
</dbReference>
<comment type="caution">
    <text evidence="2">The sequence shown here is derived from an EMBL/GenBank/DDBJ whole genome shotgun (WGS) entry which is preliminary data.</text>
</comment>
<dbReference type="EMBL" id="CAJNNW010031978">
    <property type="protein sequence ID" value="CAE8710374.1"/>
    <property type="molecule type" value="Genomic_DNA"/>
</dbReference>
<evidence type="ECO:0000313" key="2">
    <source>
        <dbReference type="EMBL" id="CAE8637454.1"/>
    </source>
</evidence>
<dbReference type="SUPFAM" id="SSF55856">
    <property type="entry name" value="Cytochrome b5-like heme/steroid binding domain"/>
    <property type="match status" value="1"/>
</dbReference>
<protein>
    <recommendedName>
        <fullName evidence="1">Cytochrome b5 heme-binding domain-containing protein</fullName>
    </recommendedName>
</protein>